<dbReference type="AlphaFoldDB" id="A0A9N9CJ63"/>
<evidence type="ECO:0000313" key="1">
    <source>
        <dbReference type="EMBL" id="CAG8605190.1"/>
    </source>
</evidence>
<dbReference type="Proteomes" id="UP000789396">
    <property type="component" value="Unassembled WGS sequence"/>
</dbReference>
<comment type="caution">
    <text evidence="1">The sequence shown here is derived from an EMBL/GenBank/DDBJ whole genome shotgun (WGS) entry which is preliminary data.</text>
</comment>
<keyword evidence="2" id="KW-1185">Reference proteome</keyword>
<feature type="non-terminal residue" evidence="1">
    <location>
        <position position="86"/>
    </location>
</feature>
<proteinExistence type="predicted"/>
<name>A0A9N9CJ63_9GLOM</name>
<sequence length="86" mass="9924">MQQAENLEIEDDDNYRQQTLTDNLSISQIVDLTLPEFLSTNNNLFESAINKLSFHERAHNSGNIEYDPIRLIQQIANEENARTDDS</sequence>
<gene>
    <name evidence="1" type="ORF">RFULGI_LOCUS6759</name>
</gene>
<accession>A0A9N9CJ63</accession>
<protein>
    <submittedName>
        <fullName evidence="1">19797_t:CDS:1</fullName>
    </submittedName>
</protein>
<organism evidence="1 2">
    <name type="scientific">Racocetra fulgida</name>
    <dbReference type="NCBI Taxonomy" id="60492"/>
    <lineage>
        <taxon>Eukaryota</taxon>
        <taxon>Fungi</taxon>
        <taxon>Fungi incertae sedis</taxon>
        <taxon>Mucoromycota</taxon>
        <taxon>Glomeromycotina</taxon>
        <taxon>Glomeromycetes</taxon>
        <taxon>Diversisporales</taxon>
        <taxon>Gigasporaceae</taxon>
        <taxon>Racocetra</taxon>
    </lineage>
</organism>
<evidence type="ECO:0000313" key="2">
    <source>
        <dbReference type="Proteomes" id="UP000789396"/>
    </source>
</evidence>
<reference evidence="1" key="1">
    <citation type="submission" date="2021-06" db="EMBL/GenBank/DDBJ databases">
        <authorList>
            <person name="Kallberg Y."/>
            <person name="Tangrot J."/>
            <person name="Rosling A."/>
        </authorList>
    </citation>
    <scope>NUCLEOTIDE SEQUENCE</scope>
    <source>
        <strain evidence="1">IN212</strain>
    </source>
</reference>
<dbReference type="OrthoDB" id="2436897at2759"/>
<dbReference type="EMBL" id="CAJVPZ010009097">
    <property type="protein sequence ID" value="CAG8605190.1"/>
    <property type="molecule type" value="Genomic_DNA"/>
</dbReference>